<dbReference type="InterPro" id="IPR050922">
    <property type="entry name" value="LytR/CpsA/Psr_CW_biosynth"/>
</dbReference>
<dbReference type="Proteomes" id="UP000676325">
    <property type="component" value="Unassembled WGS sequence"/>
</dbReference>
<feature type="region of interest" description="Disordered" evidence="2">
    <location>
        <begin position="1"/>
        <end position="85"/>
    </location>
</feature>
<protein>
    <submittedName>
        <fullName evidence="6">LCP family protein</fullName>
    </submittedName>
</protein>
<feature type="region of interest" description="Disordered" evidence="2">
    <location>
        <begin position="409"/>
        <end position="485"/>
    </location>
</feature>
<feature type="domain" description="LytR/CpsA/Psr regulator C-terminal" evidence="5">
    <location>
        <begin position="484"/>
        <end position="567"/>
    </location>
</feature>
<keyword evidence="3" id="KW-1133">Transmembrane helix</keyword>
<evidence type="ECO:0000313" key="6">
    <source>
        <dbReference type="EMBL" id="MBR7831040.1"/>
    </source>
</evidence>
<comment type="similarity">
    <text evidence="1">Belongs to the LytR/CpsA/Psr (LCP) family.</text>
</comment>
<dbReference type="NCBIfam" id="TIGR00350">
    <property type="entry name" value="lytR_cpsA_psr"/>
    <property type="match status" value="1"/>
</dbReference>
<dbReference type="Pfam" id="PF03816">
    <property type="entry name" value="LytR_cpsA_psr"/>
    <property type="match status" value="1"/>
</dbReference>
<evidence type="ECO:0000313" key="7">
    <source>
        <dbReference type="Proteomes" id="UP000676325"/>
    </source>
</evidence>
<dbReference type="InterPro" id="IPR027381">
    <property type="entry name" value="LytR/CpsA/Psr_C"/>
</dbReference>
<evidence type="ECO:0000259" key="4">
    <source>
        <dbReference type="Pfam" id="PF03816"/>
    </source>
</evidence>
<dbReference type="InterPro" id="IPR004474">
    <property type="entry name" value="LytR_CpsA_psr"/>
</dbReference>
<evidence type="ECO:0000256" key="3">
    <source>
        <dbReference type="SAM" id="Phobius"/>
    </source>
</evidence>
<sequence length="621" mass="63409">MADPLVDEGPDGPEPVPDGDAAISESDSESAGTEAEAGAETEAGAEEPEPEEAESEEAEGEPAGAESEPEEAEGERSAQRARRARRRRRLKTAALAVTATTALGAAAAFGLAAWDVQHLTKNLKHTALLPSGFTEPAEPVDAYGRSPINILLIGSDTRATAADCGLGGDCGSGANADSEMIVHLSADRSNVTVLSIPRDTETELPECAGGDRGMVNSALQYGASCQVAAVVKMTGITIDHYMMFDFSGVVDLSSELGGVPVCVSASVHDPYSGLTISGGTSNVEGKQALQFLRTRHAFYDGSDLGREEATHIFLSSLLRKVKASATLTNLSELQSIAETVTQYTTVDNGLDSATALLSLADDFGEVDADRTTFLTMPWQQDTDTSDASYQYRVEASSDAQAIFQDVEQDKSFTTSGGSSSSSSASASAGASTSAGSSDSGSASTSAGASASGSATASSSASASATKSSTPNASEEAAARKHPMHVNVVNASGTTNRYETVVSQVFRDGFVYSSGSDATSTRATTTLVYSAKEASAANELAGDLNLPSSALEETGTGTTLVLTIGTDWTSGATYSTANSSYSASAAISVPSDSYEENGANAGACVTANPDYETGSGTSGSSQ</sequence>
<dbReference type="AlphaFoldDB" id="A0A941EHZ0"/>
<comment type="caution">
    <text evidence="6">The sequence shown here is derived from an EMBL/GenBank/DDBJ whole genome shotgun (WGS) entry which is preliminary data.</text>
</comment>
<dbReference type="EMBL" id="JAGSOH010000178">
    <property type="protein sequence ID" value="MBR7831040.1"/>
    <property type="molecule type" value="Genomic_DNA"/>
</dbReference>
<dbReference type="Pfam" id="PF13399">
    <property type="entry name" value="LytR_C"/>
    <property type="match status" value="1"/>
</dbReference>
<keyword evidence="7" id="KW-1185">Reference proteome</keyword>
<reference evidence="6" key="1">
    <citation type="submission" date="2021-04" db="EMBL/GenBank/DDBJ databases">
        <title>Genome based classification of Actinospica acidithermotolerans sp. nov., an actinobacterium isolated from an Indonesian hot spring.</title>
        <authorList>
            <person name="Kusuma A.B."/>
            <person name="Putra K.E."/>
            <person name="Nafisah S."/>
            <person name="Loh J."/>
            <person name="Nouioui I."/>
            <person name="Goodfellow M."/>
        </authorList>
    </citation>
    <scope>NUCLEOTIDE SEQUENCE</scope>
    <source>
        <strain evidence="6">MGRD01-02</strain>
    </source>
</reference>
<dbReference type="PANTHER" id="PTHR33392">
    <property type="entry name" value="POLYISOPRENYL-TEICHOIC ACID--PEPTIDOGLYCAN TEICHOIC ACID TRANSFERASE TAGU"/>
    <property type="match status" value="1"/>
</dbReference>
<feature type="compositionally biased region" description="Low complexity" evidence="2">
    <location>
        <begin position="18"/>
        <end position="36"/>
    </location>
</feature>
<organism evidence="6 7">
    <name type="scientific">Actinospica acidithermotolerans</name>
    <dbReference type="NCBI Taxonomy" id="2828514"/>
    <lineage>
        <taxon>Bacteria</taxon>
        <taxon>Bacillati</taxon>
        <taxon>Actinomycetota</taxon>
        <taxon>Actinomycetes</taxon>
        <taxon>Catenulisporales</taxon>
        <taxon>Actinospicaceae</taxon>
        <taxon>Actinospica</taxon>
    </lineage>
</organism>
<gene>
    <name evidence="6" type="ORF">KDK95_32345</name>
</gene>
<feature type="compositionally biased region" description="Low complexity" evidence="2">
    <location>
        <begin position="413"/>
        <end position="469"/>
    </location>
</feature>
<feature type="compositionally biased region" description="Acidic residues" evidence="2">
    <location>
        <begin position="1"/>
        <end position="11"/>
    </location>
</feature>
<dbReference type="Gene3D" id="3.40.630.190">
    <property type="entry name" value="LCP protein"/>
    <property type="match status" value="1"/>
</dbReference>
<feature type="compositionally biased region" description="Acidic residues" evidence="2">
    <location>
        <begin position="37"/>
        <end position="60"/>
    </location>
</feature>
<keyword evidence="3" id="KW-0812">Transmembrane</keyword>
<feature type="transmembrane region" description="Helical" evidence="3">
    <location>
        <begin position="92"/>
        <end position="114"/>
    </location>
</feature>
<proteinExistence type="inferred from homology"/>
<dbReference type="RefSeq" id="WP_212522159.1">
    <property type="nucleotide sequence ID" value="NZ_JAGSOH010000178.1"/>
</dbReference>
<feature type="region of interest" description="Disordered" evidence="2">
    <location>
        <begin position="597"/>
        <end position="621"/>
    </location>
</feature>
<name>A0A941EHZ0_9ACTN</name>
<accession>A0A941EHZ0</accession>
<evidence type="ECO:0000256" key="1">
    <source>
        <dbReference type="ARBA" id="ARBA00006068"/>
    </source>
</evidence>
<dbReference type="PANTHER" id="PTHR33392:SF6">
    <property type="entry name" value="POLYISOPRENYL-TEICHOIC ACID--PEPTIDOGLYCAN TEICHOIC ACID TRANSFERASE TAGU"/>
    <property type="match status" value="1"/>
</dbReference>
<keyword evidence="3" id="KW-0472">Membrane</keyword>
<evidence type="ECO:0000256" key="2">
    <source>
        <dbReference type="SAM" id="MobiDB-lite"/>
    </source>
</evidence>
<feature type="domain" description="Cell envelope-related transcriptional attenuator" evidence="4">
    <location>
        <begin position="175"/>
        <end position="322"/>
    </location>
</feature>
<evidence type="ECO:0000259" key="5">
    <source>
        <dbReference type="Pfam" id="PF13399"/>
    </source>
</evidence>